<keyword evidence="1" id="KW-0675">Receptor</keyword>
<keyword evidence="2" id="KW-1185">Reference proteome</keyword>
<dbReference type="Proteomes" id="UP001144256">
    <property type="component" value="Unassembled WGS sequence"/>
</dbReference>
<proteinExistence type="predicted"/>
<dbReference type="AlphaFoldDB" id="A0A9W5YDG7"/>
<dbReference type="InterPro" id="IPR015067">
    <property type="entry name" value="DUF1893_TM1506-like"/>
</dbReference>
<accession>A0A9W5YDG7</accession>
<protein>
    <submittedName>
        <fullName evidence="1">TonB-dependent receptor</fullName>
    </submittedName>
</protein>
<reference evidence="1" key="1">
    <citation type="submission" date="2022-06" db="EMBL/GenBank/DDBJ databases">
        <title>Vallitalea longa sp. nov., an anaerobic bacterium isolated from marine sediment.</title>
        <authorList>
            <person name="Hirano S."/>
            <person name="Terahara T."/>
            <person name="Mori K."/>
            <person name="Hamada M."/>
            <person name="Matsumoto R."/>
            <person name="Kobayashi T."/>
        </authorList>
    </citation>
    <scope>NUCLEOTIDE SEQUENCE</scope>
    <source>
        <strain evidence="1">SH18-1</strain>
    </source>
</reference>
<dbReference type="Pfam" id="PF08973">
    <property type="entry name" value="TM1506"/>
    <property type="match status" value="1"/>
</dbReference>
<dbReference type="InterPro" id="IPR037081">
    <property type="entry name" value="Hyp_TM1506"/>
</dbReference>
<dbReference type="InterPro" id="IPR016193">
    <property type="entry name" value="Cytidine_deaminase-like"/>
</dbReference>
<sequence>MRQLDNYELENNNYTCMVKHNDKVVFTSKEKGVKPLLDYINEEYDYTNITVIDKIIGKGAMCLAIKCKATKVITPIISQKALDTANMYNVDVHYKEIVPEIINRTGTGPCPIENAVSSINNIEEAYSVIINTLQELSNK</sequence>
<comment type="caution">
    <text evidence="1">The sequence shown here is derived from an EMBL/GenBank/DDBJ whole genome shotgun (WGS) entry which is preliminary data.</text>
</comment>
<dbReference type="EMBL" id="BRLB01000006">
    <property type="protein sequence ID" value="GKX29904.1"/>
    <property type="molecule type" value="Genomic_DNA"/>
</dbReference>
<evidence type="ECO:0000313" key="1">
    <source>
        <dbReference type="EMBL" id="GKX29904.1"/>
    </source>
</evidence>
<dbReference type="Gene3D" id="3.40.140.30">
    <property type="entry name" value="Hypothetical protein TM1506"/>
    <property type="match status" value="1"/>
</dbReference>
<dbReference type="GO" id="GO:0003824">
    <property type="term" value="F:catalytic activity"/>
    <property type="evidence" value="ECO:0007669"/>
    <property type="project" value="InterPro"/>
</dbReference>
<organism evidence="1 2">
    <name type="scientific">Vallitalea longa</name>
    <dbReference type="NCBI Taxonomy" id="2936439"/>
    <lineage>
        <taxon>Bacteria</taxon>
        <taxon>Bacillati</taxon>
        <taxon>Bacillota</taxon>
        <taxon>Clostridia</taxon>
        <taxon>Lachnospirales</taxon>
        <taxon>Vallitaleaceae</taxon>
        <taxon>Vallitalea</taxon>
    </lineage>
</organism>
<dbReference type="SUPFAM" id="SSF53927">
    <property type="entry name" value="Cytidine deaminase-like"/>
    <property type="match status" value="1"/>
</dbReference>
<evidence type="ECO:0000313" key="2">
    <source>
        <dbReference type="Proteomes" id="UP001144256"/>
    </source>
</evidence>
<dbReference type="RefSeq" id="WP_281815646.1">
    <property type="nucleotide sequence ID" value="NZ_BRLB01000006.1"/>
</dbReference>
<gene>
    <name evidence="1" type="ORF">SH1V18_23840</name>
</gene>
<name>A0A9W5YDG7_9FIRM</name>